<protein>
    <submittedName>
        <fullName evidence="7">Uncharacterized protein</fullName>
    </submittedName>
</protein>
<dbReference type="SMART" id="SM00385">
    <property type="entry name" value="CYCLIN"/>
    <property type="match status" value="2"/>
</dbReference>
<dbReference type="InterPro" id="IPR039361">
    <property type="entry name" value="Cyclin"/>
</dbReference>
<reference evidence="7" key="1">
    <citation type="journal article" date="2020" name="J. Eukaryot. Microbiol.">
        <title>De novo Sequencing, Assembly and Annotation of the Transcriptome for the Free-Living Testate Amoeba Arcella intermedia.</title>
        <authorList>
            <person name="Ribeiro G.M."/>
            <person name="Porfirio-Sousa A.L."/>
            <person name="Maurer-Alcala X.X."/>
            <person name="Katz L.A."/>
            <person name="Lahr D.J.G."/>
        </authorList>
    </citation>
    <scope>NUCLEOTIDE SEQUENCE</scope>
</reference>
<dbReference type="GO" id="GO:0016538">
    <property type="term" value="F:cyclin-dependent protein serine/threonine kinase regulator activity"/>
    <property type="evidence" value="ECO:0007669"/>
    <property type="project" value="InterPro"/>
</dbReference>
<dbReference type="InterPro" id="IPR013763">
    <property type="entry name" value="Cyclin-like_dom"/>
</dbReference>
<dbReference type="InterPro" id="IPR048258">
    <property type="entry name" value="Cyclins_cyclin-box"/>
</dbReference>
<dbReference type="FunFam" id="1.10.472.10:FF:000001">
    <property type="entry name" value="G2/mitotic-specific cyclin"/>
    <property type="match status" value="1"/>
</dbReference>
<dbReference type="Pfam" id="PF02984">
    <property type="entry name" value="Cyclin_C"/>
    <property type="match status" value="1"/>
</dbReference>
<dbReference type="InterPro" id="IPR046965">
    <property type="entry name" value="Cyclin_A/B-like"/>
</dbReference>
<dbReference type="InterPro" id="IPR004367">
    <property type="entry name" value="Cyclin_C-dom"/>
</dbReference>
<evidence type="ECO:0000256" key="4">
    <source>
        <dbReference type="RuleBase" id="RU000383"/>
    </source>
</evidence>
<keyword evidence="3" id="KW-0131">Cell cycle</keyword>
<dbReference type="PROSITE" id="PS00292">
    <property type="entry name" value="CYCLINS"/>
    <property type="match status" value="1"/>
</dbReference>
<proteinExistence type="inferred from homology"/>
<dbReference type="GO" id="GO:0044772">
    <property type="term" value="P:mitotic cell cycle phase transition"/>
    <property type="evidence" value="ECO:0007669"/>
    <property type="project" value="InterPro"/>
</dbReference>
<feature type="domain" description="Cyclin C-terminal" evidence="6">
    <location>
        <begin position="180"/>
        <end position="299"/>
    </location>
</feature>
<organism evidence="7">
    <name type="scientific">Arcella intermedia</name>
    <dbReference type="NCBI Taxonomy" id="1963864"/>
    <lineage>
        <taxon>Eukaryota</taxon>
        <taxon>Amoebozoa</taxon>
        <taxon>Tubulinea</taxon>
        <taxon>Elardia</taxon>
        <taxon>Arcellinida</taxon>
        <taxon>Sphaerothecina</taxon>
        <taxon>Arcellidae</taxon>
        <taxon>Arcella</taxon>
    </lineage>
</organism>
<sequence length="305" mass="35134">MPTLKKSGSGSGVGLAGGLRSVLWGEPITIKEESHSGPIKDYDIPLSLYEDDVFQYLICQEQKSRVSPNYFIHQTDLTERMRKIMVDWLIKVHLTFNLMPESLYLAVQLMDRYLTSKVIHRSSYQLVGMACLLISAKMEDVAPPQIEDFLVLTENGFSRDEIVKTEFDILVTLEFECSVPTPYHFMRIYLGDLYNTDDSFEYLCNYLIESSLMEISLHNYAPSLISAGALYLARKMYLDEPAWNLKLEEITTYNEEFSKECAVNICIFLRKLIRSTTLKGLIKKYSLDEFKEVSLIPLPSDLYHH</sequence>
<dbReference type="SMART" id="SM01332">
    <property type="entry name" value="Cyclin_C"/>
    <property type="match status" value="1"/>
</dbReference>
<dbReference type="Pfam" id="PF00134">
    <property type="entry name" value="Cyclin_N"/>
    <property type="match status" value="1"/>
</dbReference>
<feature type="domain" description="Cyclin-like" evidence="5">
    <location>
        <begin position="87"/>
        <end position="171"/>
    </location>
</feature>
<dbReference type="InterPro" id="IPR036915">
    <property type="entry name" value="Cyclin-like_sf"/>
</dbReference>
<evidence type="ECO:0000313" key="7">
    <source>
        <dbReference type="EMBL" id="NDV33375.1"/>
    </source>
</evidence>
<dbReference type="EMBL" id="GIBP01004406">
    <property type="protein sequence ID" value="NDV33375.1"/>
    <property type="molecule type" value="Transcribed_RNA"/>
</dbReference>
<dbReference type="AlphaFoldDB" id="A0A6B2L8Z6"/>
<evidence type="ECO:0000256" key="1">
    <source>
        <dbReference type="ARBA" id="ARBA00022618"/>
    </source>
</evidence>
<evidence type="ECO:0000259" key="5">
    <source>
        <dbReference type="SMART" id="SM00385"/>
    </source>
</evidence>
<keyword evidence="2 4" id="KW-0195">Cyclin</keyword>
<keyword evidence="1" id="KW-0132">Cell division</keyword>
<feature type="domain" description="Cyclin-like" evidence="5">
    <location>
        <begin position="184"/>
        <end position="299"/>
    </location>
</feature>
<dbReference type="InterPro" id="IPR006671">
    <property type="entry name" value="Cyclin_N"/>
</dbReference>
<dbReference type="PANTHER" id="PTHR10177">
    <property type="entry name" value="CYCLINS"/>
    <property type="match status" value="1"/>
</dbReference>
<evidence type="ECO:0000259" key="6">
    <source>
        <dbReference type="SMART" id="SM01332"/>
    </source>
</evidence>
<evidence type="ECO:0000256" key="3">
    <source>
        <dbReference type="ARBA" id="ARBA00023306"/>
    </source>
</evidence>
<dbReference type="SUPFAM" id="SSF47954">
    <property type="entry name" value="Cyclin-like"/>
    <property type="match status" value="2"/>
</dbReference>
<dbReference type="PIRSF" id="PIRSF001771">
    <property type="entry name" value="Cyclin_A_B_D_E"/>
    <property type="match status" value="1"/>
</dbReference>
<evidence type="ECO:0000256" key="2">
    <source>
        <dbReference type="ARBA" id="ARBA00023127"/>
    </source>
</evidence>
<name>A0A6B2L8Z6_9EUKA</name>
<comment type="similarity">
    <text evidence="4">Belongs to the cyclin family.</text>
</comment>
<accession>A0A6B2L8Z6</accession>
<dbReference type="GO" id="GO:0051301">
    <property type="term" value="P:cell division"/>
    <property type="evidence" value="ECO:0007669"/>
    <property type="project" value="UniProtKB-KW"/>
</dbReference>
<dbReference type="Gene3D" id="1.10.472.10">
    <property type="entry name" value="Cyclin-like"/>
    <property type="match status" value="2"/>
</dbReference>